<dbReference type="InterPro" id="IPR014710">
    <property type="entry name" value="RmlC-like_jellyroll"/>
</dbReference>
<dbReference type="Proteomes" id="UP001501772">
    <property type="component" value="Unassembled WGS sequence"/>
</dbReference>
<dbReference type="EMBL" id="BAABBY010000011">
    <property type="protein sequence ID" value="GAA4211403.1"/>
    <property type="molecule type" value="Genomic_DNA"/>
</dbReference>
<evidence type="ECO:0000313" key="3">
    <source>
        <dbReference type="Proteomes" id="UP001501772"/>
    </source>
</evidence>
<proteinExistence type="predicted"/>
<dbReference type="CDD" id="cd00038">
    <property type="entry name" value="CAP_ED"/>
    <property type="match status" value="1"/>
</dbReference>
<keyword evidence="3" id="KW-1185">Reference proteome</keyword>
<dbReference type="Pfam" id="PF00027">
    <property type="entry name" value="cNMP_binding"/>
    <property type="match status" value="1"/>
</dbReference>
<protein>
    <submittedName>
        <fullName evidence="2">Crp/Fnr family transcriptional regulator</fullName>
    </submittedName>
</protein>
<evidence type="ECO:0000259" key="1">
    <source>
        <dbReference type="Pfam" id="PF00027"/>
    </source>
</evidence>
<sequence length="200" mass="23399">MVNQKYPLSLSPNMHHELRAHIEKIVPLTDEEFAFVKEHFITKKFKKHQFLIQEGENVTYSYFVVSGLLKLVHTDDSGKQHIVSFAMEDWWESDYLAYFTQSKATMSLECLEDTEVCCFTLENYRKLCAGLQKMEHFFLQKANFGHIGSQRRILSLLTSNAQQRYEQLLKQYPALFQRVPKSLLASYLGVSRETLSRFSV</sequence>
<dbReference type="SUPFAM" id="SSF51206">
    <property type="entry name" value="cAMP-binding domain-like"/>
    <property type="match status" value="1"/>
</dbReference>
<reference evidence="3" key="1">
    <citation type="journal article" date="2019" name="Int. J. Syst. Evol. Microbiol.">
        <title>The Global Catalogue of Microorganisms (GCM) 10K type strain sequencing project: providing services to taxonomists for standard genome sequencing and annotation.</title>
        <authorList>
            <consortium name="The Broad Institute Genomics Platform"/>
            <consortium name="The Broad Institute Genome Sequencing Center for Infectious Disease"/>
            <person name="Wu L."/>
            <person name="Ma J."/>
        </authorList>
    </citation>
    <scope>NUCLEOTIDE SEQUENCE [LARGE SCALE GENOMIC DNA]</scope>
    <source>
        <strain evidence="3">JCM 17626</strain>
    </source>
</reference>
<dbReference type="Gene3D" id="2.60.120.10">
    <property type="entry name" value="Jelly Rolls"/>
    <property type="match status" value="1"/>
</dbReference>
<comment type="caution">
    <text evidence="2">The sequence shown here is derived from an EMBL/GenBank/DDBJ whole genome shotgun (WGS) entry which is preliminary data.</text>
</comment>
<gene>
    <name evidence="2" type="ORF">GCM10022289_40430</name>
</gene>
<dbReference type="InterPro" id="IPR000595">
    <property type="entry name" value="cNMP-bd_dom"/>
</dbReference>
<dbReference type="InterPro" id="IPR018490">
    <property type="entry name" value="cNMP-bd_dom_sf"/>
</dbReference>
<dbReference type="RefSeq" id="WP_344853233.1">
    <property type="nucleotide sequence ID" value="NZ_BAABBY010000011.1"/>
</dbReference>
<name>A0ABP8BNS0_9SPHI</name>
<accession>A0ABP8BNS0</accession>
<organism evidence="2 3">
    <name type="scientific">Pedobacter jeongneungensis</name>
    <dbReference type="NCBI Taxonomy" id="947309"/>
    <lineage>
        <taxon>Bacteria</taxon>
        <taxon>Pseudomonadati</taxon>
        <taxon>Bacteroidota</taxon>
        <taxon>Sphingobacteriia</taxon>
        <taxon>Sphingobacteriales</taxon>
        <taxon>Sphingobacteriaceae</taxon>
        <taxon>Pedobacter</taxon>
    </lineage>
</organism>
<feature type="domain" description="Cyclic nucleotide-binding" evidence="1">
    <location>
        <begin position="43"/>
        <end position="129"/>
    </location>
</feature>
<evidence type="ECO:0000313" key="2">
    <source>
        <dbReference type="EMBL" id="GAA4211403.1"/>
    </source>
</evidence>